<keyword evidence="3 9" id="KW-0109">Calcium transport</keyword>
<comment type="caution">
    <text evidence="11">The sequence shown here is derived from an EMBL/GenBank/DDBJ whole genome shotgun (WGS) entry which is preliminary data.</text>
</comment>
<evidence type="ECO:0000256" key="9">
    <source>
        <dbReference type="RuleBase" id="RU365028"/>
    </source>
</evidence>
<keyword evidence="9" id="KW-0050">Antiport</keyword>
<dbReference type="NCBIfam" id="TIGR00378">
    <property type="entry name" value="cax"/>
    <property type="match status" value="1"/>
</dbReference>
<keyword evidence="6 9" id="KW-1133">Transmembrane helix</keyword>
<keyword evidence="5 9" id="KW-0106">Calcium</keyword>
<dbReference type="PANTHER" id="PTHR31503:SF22">
    <property type="entry name" value="VACUOLAR CALCIUM ION TRANSPORTER"/>
    <property type="match status" value="1"/>
</dbReference>
<keyword evidence="8 9" id="KW-0472">Membrane</keyword>
<dbReference type="GO" id="GO:0016020">
    <property type="term" value="C:membrane"/>
    <property type="evidence" value="ECO:0007669"/>
    <property type="project" value="InterPro"/>
</dbReference>
<dbReference type="InterPro" id="IPR004713">
    <property type="entry name" value="CaH_exchang"/>
</dbReference>
<evidence type="ECO:0000256" key="7">
    <source>
        <dbReference type="ARBA" id="ARBA00023065"/>
    </source>
</evidence>
<comment type="caution">
    <text evidence="9">Lacks conserved residue(s) required for the propagation of feature annotation.</text>
</comment>
<accession>A0A1V4ES84</accession>
<feature type="transmembrane region" description="Helical" evidence="9">
    <location>
        <begin position="242"/>
        <end position="263"/>
    </location>
</feature>
<feature type="transmembrane region" description="Helical" evidence="9">
    <location>
        <begin position="211"/>
        <end position="230"/>
    </location>
</feature>
<evidence type="ECO:0000256" key="3">
    <source>
        <dbReference type="ARBA" id="ARBA00022568"/>
    </source>
</evidence>
<dbReference type="InterPro" id="IPR044880">
    <property type="entry name" value="NCX_ion-bd_dom_sf"/>
</dbReference>
<dbReference type="InterPro" id="IPR004798">
    <property type="entry name" value="CAX-like"/>
</dbReference>
<name>A0A1V4ES84_9BACL</name>
<keyword evidence="12" id="KW-1185">Reference proteome</keyword>
<organism evidence="11 12">
    <name type="scientific">Ferroacidibacillus organovorans</name>
    <dbReference type="NCBI Taxonomy" id="1765683"/>
    <lineage>
        <taxon>Bacteria</taxon>
        <taxon>Bacillati</taxon>
        <taxon>Bacillota</taxon>
        <taxon>Bacilli</taxon>
        <taxon>Bacillales</taxon>
        <taxon>Alicyclobacillaceae</taxon>
        <taxon>Ferroacidibacillus</taxon>
    </lineage>
</organism>
<evidence type="ECO:0000313" key="11">
    <source>
        <dbReference type="EMBL" id="OPG15805.1"/>
    </source>
</evidence>
<proteinExistence type="inferred from homology"/>
<sequence length="352" mass="37678">MRIRMWMPATGILLLSLASWYASVKAWSPPLTFLLCALTIIALARRIGSSTEHLARHLGSTLGALLSATFGNSVELILSIAALRAGLYRVVQASIVGSVLANLLLTLGVCMMIGGVTQKVQVFSRARAGLNSVMLFIAVFGLSMTSLYQYSGTHAGHAKALGVSISIVFLLIYALGFVFSFFTHRSFLVPAESLGGQERQPGSLFPHMVELIVATILVSIVSEGIVGSIVPLSARFGISEPFVGMILLPLIGIAPEFFSAILLARRGNLDGSMEIGLGSSLQIALFVAPALVLTDTAMRGKFTLVFTPVEVLVLFLSTLLVSLVSLDGETHWYEGMMVTAAYVMLGLLFFFQ</sequence>
<feature type="transmembrane region" description="Helical" evidence="9">
    <location>
        <begin position="332"/>
        <end position="351"/>
    </location>
</feature>
<evidence type="ECO:0000256" key="5">
    <source>
        <dbReference type="ARBA" id="ARBA00022837"/>
    </source>
</evidence>
<reference evidence="11 12" key="1">
    <citation type="submission" date="2017-02" db="EMBL/GenBank/DDBJ databases">
        <title>Draft genome of Acidibacillus ferrooxidans Huett2.</title>
        <authorList>
            <person name="Schopf S."/>
        </authorList>
    </citation>
    <scope>NUCLEOTIDE SEQUENCE [LARGE SCALE GENOMIC DNA]</scope>
    <source>
        <strain evidence="11 12">Huett2</strain>
    </source>
</reference>
<evidence type="ECO:0000256" key="2">
    <source>
        <dbReference type="ARBA" id="ARBA00022448"/>
    </source>
</evidence>
<evidence type="ECO:0000256" key="6">
    <source>
        <dbReference type="ARBA" id="ARBA00022989"/>
    </source>
</evidence>
<evidence type="ECO:0000256" key="1">
    <source>
        <dbReference type="ARBA" id="ARBA00004127"/>
    </source>
</evidence>
<feature type="transmembrane region" description="Helical" evidence="9">
    <location>
        <begin position="305"/>
        <end position="326"/>
    </location>
</feature>
<keyword evidence="7 9" id="KW-0406">Ion transport</keyword>
<evidence type="ECO:0000259" key="10">
    <source>
        <dbReference type="Pfam" id="PF01699"/>
    </source>
</evidence>
<dbReference type="InterPro" id="IPR004837">
    <property type="entry name" value="NaCa_Exmemb"/>
</dbReference>
<evidence type="ECO:0000313" key="12">
    <source>
        <dbReference type="Proteomes" id="UP000190229"/>
    </source>
</evidence>
<dbReference type="GO" id="GO:0006874">
    <property type="term" value="P:intracellular calcium ion homeostasis"/>
    <property type="evidence" value="ECO:0007669"/>
    <property type="project" value="TreeGrafter"/>
</dbReference>
<keyword evidence="4 9" id="KW-0812">Transmembrane</keyword>
<feature type="transmembrane region" description="Helical" evidence="9">
    <location>
        <begin position="95"/>
        <end position="116"/>
    </location>
</feature>
<dbReference type="Gene3D" id="1.20.1420.30">
    <property type="entry name" value="NCX, central ion-binding region"/>
    <property type="match status" value="1"/>
</dbReference>
<dbReference type="Pfam" id="PF01699">
    <property type="entry name" value="Na_Ca_ex"/>
    <property type="match status" value="2"/>
</dbReference>
<evidence type="ECO:0000256" key="8">
    <source>
        <dbReference type="ARBA" id="ARBA00023136"/>
    </source>
</evidence>
<gene>
    <name evidence="11" type="ORF">B2M26_09315</name>
</gene>
<protein>
    <recommendedName>
        <fullName evidence="9">Ca(2+)/H(+) antiporter</fullName>
    </recommendedName>
</protein>
<comment type="subcellular location">
    <subcellularLocation>
        <location evidence="1">Endomembrane system</location>
        <topology evidence="1">Multi-pass membrane protein</topology>
    </subcellularLocation>
</comment>
<comment type="similarity">
    <text evidence="9">Belongs to the Ca(2+):cation antiporter (CaCA) (TC 2.A.19) family.</text>
</comment>
<feature type="transmembrane region" description="Helical" evidence="9">
    <location>
        <begin position="160"/>
        <end position="182"/>
    </location>
</feature>
<feature type="transmembrane region" description="Helical" evidence="9">
    <location>
        <begin position="128"/>
        <end position="148"/>
    </location>
</feature>
<comment type="function">
    <text evidence="9">Ca(+)/H(+) antiporter that extrudes calcium in exchange for external protons.</text>
</comment>
<keyword evidence="2 9" id="KW-0813">Transport</keyword>
<feature type="transmembrane region" description="Helical" evidence="9">
    <location>
        <begin position="62"/>
        <end position="83"/>
    </location>
</feature>
<feature type="domain" description="Sodium/calcium exchanger membrane region" evidence="10">
    <location>
        <begin position="211"/>
        <end position="350"/>
    </location>
</feature>
<dbReference type="OrthoDB" id="9776105at2"/>
<feature type="domain" description="Sodium/calcium exchanger membrane region" evidence="10">
    <location>
        <begin position="31"/>
        <end position="181"/>
    </location>
</feature>
<dbReference type="Proteomes" id="UP000190229">
    <property type="component" value="Unassembled WGS sequence"/>
</dbReference>
<dbReference type="EMBL" id="MWPS01000026">
    <property type="protein sequence ID" value="OPG15805.1"/>
    <property type="molecule type" value="Genomic_DNA"/>
</dbReference>
<dbReference type="GO" id="GO:0015369">
    <property type="term" value="F:calcium:proton antiporter activity"/>
    <property type="evidence" value="ECO:0007669"/>
    <property type="project" value="UniProtKB-UniRule"/>
</dbReference>
<dbReference type="GO" id="GO:0012505">
    <property type="term" value="C:endomembrane system"/>
    <property type="evidence" value="ECO:0007669"/>
    <property type="project" value="UniProtKB-SubCell"/>
</dbReference>
<dbReference type="AlphaFoldDB" id="A0A1V4ES84"/>
<evidence type="ECO:0000256" key="4">
    <source>
        <dbReference type="ARBA" id="ARBA00022692"/>
    </source>
</evidence>
<dbReference type="PANTHER" id="PTHR31503">
    <property type="entry name" value="VACUOLAR CALCIUM ION TRANSPORTER"/>
    <property type="match status" value="1"/>
</dbReference>